<dbReference type="EMBL" id="JAKFFV010000002">
    <property type="protein sequence ID" value="MCF2496736.1"/>
    <property type="molecule type" value="Genomic_DNA"/>
</dbReference>
<accession>A0A9X1TYZ4</accession>
<feature type="coiled-coil region" evidence="8">
    <location>
        <begin position="444"/>
        <end position="482"/>
    </location>
</feature>
<proteinExistence type="predicted"/>
<dbReference type="Gene3D" id="1.25.40.10">
    <property type="entry name" value="Tetratricopeptide repeat domain"/>
    <property type="match status" value="2"/>
</dbReference>
<evidence type="ECO:0000256" key="1">
    <source>
        <dbReference type="ARBA" id="ARBA00000085"/>
    </source>
</evidence>
<dbReference type="PANTHER" id="PTHR41523">
    <property type="entry name" value="TWO-COMPONENT SYSTEM SENSOR PROTEIN"/>
    <property type="match status" value="1"/>
</dbReference>
<evidence type="ECO:0000256" key="2">
    <source>
        <dbReference type="ARBA" id="ARBA00012438"/>
    </source>
</evidence>
<comment type="catalytic activity">
    <reaction evidence="1">
        <text>ATP + protein L-histidine = ADP + protein N-phospho-L-histidine.</text>
        <dbReference type="EC" id="2.7.13.3"/>
    </reaction>
</comment>
<evidence type="ECO:0000256" key="6">
    <source>
        <dbReference type="ARBA" id="ARBA00022777"/>
    </source>
</evidence>
<evidence type="ECO:0000256" key="5">
    <source>
        <dbReference type="ARBA" id="ARBA00022741"/>
    </source>
</evidence>
<sequence length="671" mass="76729">MITLQFSFSQANDQFQSESLSKLHTKAVNLFHTGDTAQGKKLFVELLDKSRKRGNEEAEADLWLEFAKLISSRDTAGITRRFCYEKMVILYKKAGKEQKEIEALKSIADLNLIHGKLDLAEAQLLNVLKRYKAIGYPKLYYVYDLLAVTNRYKGDFSKGIQYAFMAIQGMEAAKDLSPATTFYSRLANMYRELGQTEKSVEWYWKVFRVREYKELVNLYMFRDAGFLARELIKLKREKEALDFILDINAKNKPNGVYAKSSLLASLGFCYHAMRQDQQADKYYSQLIKLTRQLENDNEVTTDVHFEVGKYLMNNGKYRQAATFLQKALNALHGINSLSDTKDIYMMLYKADSAAGNYHSAMQHLMKHKVLDDSIFNETKSRQIEELHVQYKMKERERDIEWLNNQNKQAHKIKNIALASAALLLVVIGLLFNSYLSKQRSNRRLEIHQKEIDQKNAYLEALNAELEQLLKDKEWLIDEVQHRVKNNLQMVTSLLHTQSAYLKDEAAVVAVKDSLRRMQAMSLIHQQLYNGQDATTIEMPKYAGELLHSLRESFEIDSKITVTLAIEPLQLEVSQAVPLGLIINEGVSNAIKFAFSKGEEGIVHVSLQRDGADDFVLKIRDNGVGLPSGFDLANHYSLGINLMEGLSKQLKGSFCIENNNGVLITVRFIGAK</sequence>
<evidence type="ECO:0000256" key="4">
    <source>
        <dbReference type="ARBA" id="ARBA00022679"/>
    </source>
</evidence>
<dbReference type="InterPro" id="IPR036890">
    <property type="entry name" value="HATPase_C_sf"/>
</dbReference>
<evidence type="ECO:0000256" key="8">
    <source>
        <dbReference type="SAM" id="Coils"/>
    </source>
</evidence>
<evidence type="ECO:0000256" key="3">
    <source>
        <dbReference type="ARBA" id="ARBA00022553"/>
    </source>
</evidence>
<dbReference type="Gene3D" id="3.30.450.20">
    <property type="entry name" value="PAS domain"/>
    <property type="match status" value="1"/>
</dbReference>
<keyword evidence="4" id="KW-0808">Transferase</keyword>
<evidence type="ECO:0000313" key="12">
    <source>
        <dbReference type="Proteomes" id="UP001139411"/>
    </source>
</evidence>
<dbReference type="PANTHER" id="PTHR41523:SF8">
    <property type="entry name" value="ETHYLENE RESPONSE SENSOR PROTEIN"/>
    <property type="match status" value="1"/>
</dbReference>
<dbReference type="SUPFAM" id="SSF48452">
    <property type="entry name" value="TPR-like"/>
    <property type="match status" value="2"/>
</dbReference>
<dbReference type="EC" id="2.7.13.3" evidence="2"/>
<evidence type="ECO:0000259" key="10">
    <source>
        <dbReference type="SMART" id="SM00387"/>
    </source>
</evidence>
<name>A0A9X1TYZ4_9BACT</name>
<keyword evidence="9" id="KW-0472">Membrane</keyword>
<dbReference type="SUPFAM" id="SSF55874">
    <property type="entry name" value="ATPase domain of HSP90 chaperone/DNA topoisomerase II/histidine kinase"/>
    <property type="match status" value="1"/>
</dbReference>
<dbReference type="Gene3D" id="3.30.565.10">
    <property type="entry name" value="Histidine kinase-like ATPase, C-terminal domain"/>
    <property type="match status" value="1"/>
</dbReference>
<dbReference type="SMART" id="SM00387">
    <property type="entry name" value="HATPase_c"/>
    <property type="match status" value="1"/>
</dbReference>
<keyword evidence="5" id="KW-0547">Nucleotide-binding</keyword>
<evidence type="ECO:0000313" key="11">
    <source>
        <dbReference type="EMBL" id="MCF2496736.1"/>
    </source>
</evidence>
<dbReference type="Pfam" id="PF02518">
    <property type="entry name" value="HATPase_c"/>
    <property type="match status" value="1"/>
</dbReference>
<gene>
    <name evidence="11" type="ORF">L0661_00355</name>
</gene>
<dbReference type="InterPro" id="IPR019734">
    <property type="entry name" value="TPR_rpt"/>
</dbReference>
<dbReference type="AlphaFoldDB" id="A0A9X1TYZ4"/>
<dbReference type="RefSeq" id="WP_235176389.1">
    <property type="nucleotide sequence ID" value="NZ_JAKFFV010000002.1"/>
</dbReference>
<keyword evidence="9" id="KW-1133">Transmembrane helix</keyword>
<dbReference type="Pfam" id="PF07568">
    <property type="entry name" value="HisKA_2"/>
    <property type="match status" value="1"/>
</dbReference>
<keyword evidence="9" id="KW-0812">Transmembrane</keyword>
<keyword evidence="8" id="KW-0175">Coiled coil</keyword>
<keyword evidence="7" id="KW-0067">ATP-binding</keyword>
<dbReference type="Proteomes" id="UP001139411">
    <property type="component" value="Unassembled WGS sequence"/>
</dbReference>
<comment type="caution">
    <text evidence="11">The sequence shown here is derived from an EMBL/GenBank/DDBJ whole genome shotgun (WGS) entry which is preliminary data.</text>
</comment>
<evidence type="ECO:0000256" key="7">
    <source>
        <dbReference type="ARBA" id="ARBA00022840"/>
    </source>
</evidence>
<dbReference type="Pfam" id="PF13181">
    <property type="entry name" value="TPR_8"/>
    <property type="match status" value="1"/>
</dbReference>
<dbReference type="GO" id="GO:0005524">
    <property type="term" value="F:ATP binding"/>
    <property type="evidence" value="ECO:0007669"/>
    <property type="project" value="UniProtKB-KW"/>
</dbReference>
<keyword evidence="6 11" id="KW-0418">Kinase</keyword>
<dbReference type="GO" id="GO:0004673">
    <property type="term" value="F:protein histidine kinase activity"/>
    <property type="evidence" value="ECO:0007669"/>
    <property type="project" value="UniProtKB-EC"/>
</dbReference>
<dbReference type="InterPro" id="IPR003594">
    <property type="entry name" value="HATPase_dom"/>
</dbReference>
<reference evidence="11" key="1">
    <citation type="submission" date="2022-01" db="EMBL/GenBank/DDBJ databases">
        <title>Novel species in genus Dyadobacter.</title>
        <authorList>
            <person name="Ma C."/>
        </authorList>
    </citation>
    <scope>NUCLEOTIDE SEQUENCE</scope>
    <source>
        <strain evidence="11">CY357</strain>
    </source>
</reference>
<organism evidence="11 12">
    <name type="scientific">Dyadobacter chenhuakuii</name>
    <dbReference type="NCBI Taxonomy" id="2909339"/>
    <lineage>
        <taxon>Bacteria</taxon>
        <taxon>Pseudomonadati</taxon>
        <taxon>Bacteroidota</taxon>
        <taxon>Cytophagia</taxon>
        <taxon>Cytophagales</taxon>
        <taxon>Spirosomataceae</taxon>
        <taxon>Dyadobacter</taxon>
    </lineage>
</organism>
<dbReference type="InterPro" id="IPR011990">
    <property type="entry name" value="TPR-like_helical_dom_sf"/>
</dbReference>
<dbReference type="InterPro" id="IPR011495">
    <property type="entry name" value="Sig_transdc_His_kin_sub2_dim/P"/>
</dbReference>
<dbReference type="SMART" id="SM00028">
    <property type="entry name" value="TPR"/>
    <property type="match status" value="4"/>
</dbReference>
<keyword evidence="3" id="KW-0597">Phosphoprotein</keyword>
<evidence type="ECO:0000256" key="9">
    <source>
        <dbReference type="SAM" id="Phobius"/>
    </source>
</evidence>
<feature type="domain" description="Histidine kinase/HSP90-like ATPase" evidence="10">
    <location>
        <begin position="573"/>
        <end position="671"/>
    </location>
</feature>
<protein>
    <recommendedName>
        <fullName evidence="2">histidine kinase</fullName>
        <ecNumber evidence="2">2.7.13.3</ecNumber>
    </recommendedName>
</protein>
<feature type="transmembrane region" description="Helical" evidence="9">
    <location>
        <begin position="415"/>
        <end position="435"/>
    </location>
</feature>